<sequence precursor="true">MFDFSLLGKSRFVRPGPLCLLAVLTLHASFSSAHAVDTQPALADSGATKDGSTMNDIPPRLQWTANYGYCGETAFISAGLYYGQYVSQFDTRAIASPNINQSKRGSQLLLGVNDGATAAQMRLKSVEWDSVTTPNANEFLAWIKGNVLSGYPVIMGVYENLSKFDVSGDERAGDDEYDHIVPVIGVSSTGPANQSATYQADDIITFSDNGLWSPDGPPAYLYRFKFGAFQASRQEANNENRPVYSLPRGGKNYAVAITGIIDRDGQTLPVRLTTDVNEERPVMGAGSNTRPASARVNLTATVSGLSPGVTYTLYRYDSFDKVPEAGFNKRASMADKQWKINIKTGSTYVLNETIRSDQVAVYRAVPVTAP</sequence>
<organism evidence="2 3">
    <name type="scientific">Pseudomonas asplenii</name>
    <dbReference type="NCBI Taxonomy" id="53407"/>
    <lineage>
        <taxon>Bacteria</taxon>
        <taxon>Pseudomonadati</taxon>
        <taxon>Pseudomonadota</taxon>
        <taxon>Gammaproteobacteria</taxon>
        <taxon>Pseudomonadales</taxon>
        <taxon>Pseudomonadaceae</taxon>
        <taxon>Pseudomonas</taxon>
    </lineage>
</organism>
<evidence type="ECO:0008006" key="4">
    <source>
        <dbReference type="Google" id="ProtNLM"/>
    </source>
</evidence>
<evidence type="ECO:0000313" key="2">
    <source>
        <dbReference type="EMBL" id="KPA91737.1"/>
    </source>
</evidence>
<evidence type="ECO:0000313" key="3">
    <source>
        <dbReference type="Proteomes" id="UP000037931"/>
    </source>
</evidence>
<dbReference type="PATRIC" id="fig|50340.43.peg.5017"/>
<keyword evidence="1" id="KW-0732">Signal</keyword>
<protein>
    <recommendedName>
        <fullName evidence="4">Peptidase C39-like domain-containing protein</fullName>
    </recommendedName>
</protein>
<dbReference type="AlphaFoldDB" id="A0A0M9GIH4"/>
<comment type="caution">
    <text evidence="2">The sequence shown here is derived from an EMBL/GenBank/DDBJ whole genome shotgun (WGS) entry which is preliminary data.</text>
</comment>
<feature type="signal peptide" evidence="1">
    <location>
        <begin position="1"/>
        <end position="35"/>
    </location>
</feature>
<accession>A0A0M9GIH4</accession>
<proteinExistence type="predicted"/>
<dbReference type="RefSeq" id="WP_241494303.1">
    <property type="nucleotide sequence ID" value="NZ_JSYZ01000005.1"/>
</dbReference>
<dbReference type="Proteomes" id="UP000037931">
    <property type="component" value="Unassembled WGS sequence"/>
</dbReference>
<dbReference type="EMBL" id="JSYZ01000005">
    <property type="protein sequence ID" value="KPA91737.1"/>
    <property type="molecule type" value="Genomic_DNA"/>
</dbReference>
<name>A0A0M9GIH4_9PSED</name>
<gene>
    <name evidence="2" type="ORF">PF66_01760</name>
</gene>
<reference evidence="2 3" key="1">
    <citation type="journal article" date="2015" name="PLoS ONE">
        <title>Rice-Infecting Pseudomonas Genomes Are Highly Accessorized and Harbor Multiple Putative Virulence Mechanisms to Cause Sheath Brown Rot.</title>
        <authorList>
            <person name="Quibod I.L."/>
            <person name="Grande G."/>
            <person name="Oreiro E.G."/>
            <person name="Borja F.N."/>
            <person name="Dossa G.S."/>
            <person name="Mauleon R."/>
            <person name="Cruz C.V."/>
            <person name="Oliva R."/>
        </authorList>
    </citation>
    <scope>NUCLEOTIDE SEQUENCE [LARGE SCALE GENOMIC DNA]</scope>
    <source>
        <strain evidence="2 3">IRRI 6609</strain>
    </source>
</reference>
<keyword evidence="3" id="KW-1185">Reference proteome</keyword>
<evidence type="ECO:0000256" key="1">
    <source>
        <dbReference type="SAM" id="SignalP"/>
    </source>
</evidence>
<feature type="chain" id="PRO_5005836308" description="Peptidase C39-like domain-containing protein" evidence="1">
    <location>
        <begin position="36"/>
        <end position="370"/>
    </location>
</feature>